<evidence type="ECO:0000259" key="26">
    <source>
        <dbReference type="PROSITE" id="PS50850"/>
    </source>
</evidence>
<evidence type="ECO:0000256" key="9">
    <source>
        <dbReference type="ARBA" id="ARBA00044878"/>
    </source>
</evidence>
<dbReference type="InterPro" id="IPR036259">
    <property type="entry name" value="MFS_trans_sf"/>
</dbReference>
<evidence type="ECO:0000256" key="20">
    <source>
        <dbReference type="ARBA" id="ARBA00044924"/>
    </source>
</evidence>
<evidence type="ECO:0000256" key="24">
    <source>
        <dbReference type="ARBA" id="ARBA00046376"/>
    </source>
</evidence>
<accession>H1HQN2</accession>
<keyword evidence="6 25" id="KW-0472">Membrane</keyword>
<dbReference type="PANTHER" id="PTHR23512">
    <property type="entry name" value="MAJOR FACILITATOR SUPERFAMILY DOMAIN-CONTAINING PROTEIN 1"/>
    <property type="match status" value="1"/>
</dbReference>
<keyword evidence="5 25" id="KW-1133">Transmembrane helix</keyword>
<comment type="catalytic activity">
    <reaction evidence="10">
        <text>L-alpha-aminoacyl-L-arginine(out) = L-alpha-aminoacyl-L-arginine(in)</text>
        <dbReference type="Rhea" id="RHEA:79367"/>
        <dbReference type="ChEBI" id="CHEBI:229968"/>
    </reaction>
</comment>
<dbReference type="InterPro" id="IPR020846">
    <property type="entry name" value="MFS_dom"/>
</dbReference>
<dbReference type="Gene3D" id="1.20.1250.20">
    <property type="entry name" value="MFS general substrate transporter like domains"/>
    <property type="match status" value="2"/>
</dbReference>
<comment type="catalytic activity">
    <reaction evidence="17">
        <text>L-arginyl-glycine(out) = L-arginyl-glycine(in)</text>
        <dbReference type="Rhea" id="RHEA:79391"/>
        <dbReference type="ChEBI" id="CHEBI:229955"/>
    </reaction>
</comment>
<keyword evidence="28" id="KW-1185">Reference proteome</keyword>
<feature type="transmembrane region" description="Helical" evidence="25">
    <location>
        <begin position="326"/>
        <end position="346"/>
    </location>
</feature>
<comment type="catalytic activity">
    <reaction evidence="15">
        <text>L-arginyl-L-alpha-amino acid(out) = L-arginyl-L-alpha-amino acid(in)</text>
        <dbReference type="Rhea" id="RHEA:79371"/>
        <dbReference type="ChEBI" id="CHEBI:84315"/>
    </reaction>
</comment>
<evidence type="ECO:0000256" key="8">
    <source>
        <dbReference type="ARBA" id="ARBA00044876"/>
    </source>
</evidence>
<comment type="catalytic activity">
    <reaction evidence="8">
        <text>L-lysyl-L-alanine(out) = L-lysyl-L-alanine(in)</text>
        <dbReference type="Rhea" id="RHEA:79399"/>
        <dbReference type="ChEBI" id="CHEBI:229954"/>
    </reaction>
</comment>
<feature type="transmembrane region" description="Helical" evidence="25">
    <location>
        <begin position="60"/>
        <end position="84"/>
    </location>
</feature>
<dbReference type="InterPro" id="IPR011701">
    <property type="entry name" value="MFS"/>
</dbReference>
<evidence type="ECO:0000256" key="25">
    <source>
        <dbReference type="SAM" id="Phobius"/>
    </source>
</evidence>
<comment type="subcellular location">
    <subcellularLocation>
        <location evidence="1">Lysosome membrane</location>
        <topology evidence="1">Multi-pass membrane protein</topology>
    </subcellularLocation>
</comment>
<comment type="caution">
    <text evidence="27">The sequence shown here is derived from an EMBL/GenBank/DDBJ whole genome shotgun (WGS) entry which is preliminary data.</text>
</comment>
<keyword evidence="7" id="KW-0458">Lysosome</keyword>
<gene>
    <name evidence="27" type="ORF">HMPREF9944_02476</name>
</gene>
<evidence type="ECO:0000256" key="13">
    <source>
        <dbReference type="ARBA" id="ARBA00044893"/>
    </source>
</evidence>
<dbReference type="HOGENOM" id="CLU_024694_2_0_10"/>
<comment type="catalytic activity">
    <reaction evidence="20">
        <text>L-lysyl-glycine(out) = L-lysyl-glycine(in)</text>
        <dbReference type="Rhea" id="RHEA:79407"/>
        <dbReference type="ChEBI" id="CHEBI:191202"/>
    </reaction>
</comment>
<dbReference type="InterPro" id="IPR052187">
    <property type="entry name" value="MFSD1"/>
</dbReference>
<evidence type="ECO:0000256" key="10">
    <source>
        <dbReference type="ARBA" id="ARBA00044881"/>
    </source>
</evidence>
<evidence type="ECO:0000256" key="21">
    <source>
        <dbReference type="ARBA" id="ARBA00044985"/>
    </source>
</evidence>
<name>H1HQN2_9BACT</name>
<comment type="similarity">
    <text evidence="2">Belongs to the major facilitator superfamily.</text>
</comment>
<comment type="catalytic activity">
    <reaction evidence="18">
        <text>L-histidyl-L-alpha-amino acid(out) = L-histidyl-L-alpha-amino acid(in)</text>
        <dbReference type="Rhea" id="RHEA:79379"/>
        <dbReference type="ChEBI" id="CHEBI:229964"/>
    </reaction>
</comment>
<organism evidence="27 28">
    <name type="scientific">Segatella maculosa OT 289</name>
    <dbReference type="NCBI Taxonomy" id="999422"/>
    <lineage>
        <taxon>Bacteria</taxon>
        <taxon>Pseudomonadati</taxon>
        <taxon>Bacteroidota</taxon>
        <taxon>Bacteroidia</taxon>
        <taxon>Bacteroidales</taxon>
        <taxon>Prevotellaceae</taxon>
        <taxon>Segatella</taxon>
    </lineage>
</organism>
<dbReference type="GO" id="GO:0022857">
    <property type="term" value="F:transmembrane transporter activity"/>
    <property type="evidence" value="ECO:0007669"/>
    <property type="project" value="InterPro"/>
</dbReference>
<feature type="transmembrane region" description="Helical" evidence="25">
    <location>
        <begin position="20"/>
        <end position="40"/>
    </location>
</feature>
<keyword evidence="4 25" id="KW-0812">Transmembrane</keyword>
<evidence type="ECO:0000256" key="1">
    <source>
        <dbReference type="ARBA" id="ARBA00004155"/>
    </source>
</evidence>
<evidence type="ECO:0000256" key="19">
    <source>
        <dbReference type="ARBA" id="ARBA00044919"/>
    </source>
</evidence>
<feature type="transmembrane region" description="Helical" evidence="25">
    <location>
        <begin position="91"/>
        <end position="111"/>
    </location>
</feature>
<feature type="transmembrane region" description="Helical" evidence="25">
    <location>
        <begin position="167"/>
        <end position="188"/>
    </location>
</feature>
<sequence length="456" mass="49077">MTALIRKKLSDSAGARWTALIIVAFTMMMGYFITDVMSPLEVLLETPKAQGGLGWTSSDYGFFAGSYGLINVFLLMLFFGGLILDKMGIRFTGVMASGLMVVGVFIKYIGVSTDFGDKMFTLGFIDFSLPMSAAVASLGYAIFGVGCEICGITISKVITKWFTGHELALAMGVQVGLARLGTTAAMAGSLPFAKAFGNQVSASVLLGMVLLIIGFLAFIVYTVMDKKLDASAEAMTQEDKTAEDEGFHLSDLRLIFTNPGFWCITLLCLMFYSGVFPFLKFATKLMVDNYGVSESFAGSLPGTIPLGTIGLTPLFGIIYDRIGKGATLMIIGSVILTLVHFIFMLHVLPVSWFAVVMMIVLGIAFSLVPSAMWPSVPKIIPLKYLGSAYAIIFYIQNIGLSLIPMAIGRINKADPTFVGMETFFTCCGIAAIIIAVVLLAIDKKKGYGLQQANVKK</sequence>
<dbReference type="Pfam" id="PF07690">
    <property type="entry name" value="MFS_1"/>
    <property type="match status" value="1"/>
</dbReference>
<evidence type="ECO:0000256" key="5">
    <source>
        <dbReference type="ARBA" id="ARBA00022989"/>
    </source>
</evidence>
<feature type="transmembrane region" description="Helical" evidence="25">
    <location>
        <begin position="260"/>
        <end position="279"/>
    </location>
</feature>
<comment type="catalytic activity">
    <reaction evidence="9">
        <text>L-histidyl-glycine(out) = L-histidyl-glycine(in)</text>
        <dbReference type="Rhea" id="RHEA:79395"/>
        <dbReference type="ChEBI" id="CHEBI:229957"/>
    </reaction>
</comment>
<dbReference type="SUPFAM" id="SSF103473">
    <property type="entry name" value="MFS general substrate transporter"/>
    <property type="match status" value="1"/>
</dbReference>
<evidence type="ECO:0000313" key="27">
    <source>
        <dbReference type="EMBL" id="EHO66089.1"/>
    </source>
</evidence>
<feature type="transmembrane region" description="Helical" evidence="25">
    <location>
        <begin position="299"/>
        <end position="319"/>
    </location>
</feature>
<evidence type="ECO:0000256" key="7">
    <source>
        <dbReference type="ARBA" id="ARBA00023228"/>
    </source>
</evidence>
<dbReference type="AlphaFoldDB" id="H1HQN2"/>
<evidence type="ECO:0000313" key="28">
    <source>
        <dbReference type="Proteomes" id="UP000003167"/>
    </source>
</evidence>
<evidence type="ECO:0000256" key="17">
    <source>
        <dbReference type="ARBA" id="ARBA00044903"/>
    </source>
</evidence>
<evidence type="ECO:0000256" key="11">
    <source>
        <dbReference type="ARBA" id="ARBA00044884"/>
    </source>
</evidence>
<dbReference type="EMBL" id="AGEK01000046">
    <property type="protein sequence ID" value="EHO66089.1"/>
    <property type="molecule type" value="Genomic_DNA"/>
</dbReference>
<feature type="transmembrane region" description="Helical" evidence="25">
    <location>
        <begin position="388"/>
        <end position="410"/>
    </location>
</feature>
<evidence type="ECO:0000256" key="2">
    <source>
        <dbReference type="ARBA" id="ARBA00008335"/>
    </source>
</evidence>
<feature type="transmembrane region" description="Helical" evidence="25">
    <location>
        <begin position="352"/>
        <end position="376"/>
    </location>
</feature>
<comment type="catalytic activity">
    <reaction evidence="19">
        <text>L-alanyl-L-lysine(out) = L-alanyl-L-lysine(in)</text>
        <dbReference type="Rhea" id="RHEA:79415"/>
        <dbReference type="ChEBI" id="CHEBI:192470"/>
    </reaction>
</comment>
<comment type="function">
    <text evidence="23">Lysosomal dipeptide uniporter that selectively exports lysine, arginine or histidine-containing dipeptides with a net positive charge from the lysosome lumen into the cytosol. Could play a role in a specific type of protein O-glycosylation indirectly regulating macrophages migration and tissue invasion. Also essential for liver homeostasis.</text>
</comment>
<dbReference type="PROSITE" id="PS50850">
    <property type="entry name" value="MFS"/>
    <property type="match status" value="1"/>
</dbReference>
<evidence type="ECO:0000256" key="12">
    <source>
        <dbReference type="ARBA" id="ARBA00044891"/>
    </source>
</evidence>
<evidence type="ECO:0000256" key="18">
    <source>
        <dbReference type="ARBA" id="ARBA00044912"/>
    </source>
</evidence>
<keyword evidence="3" id="KW-0813">Transport</keyword>
<evidence type="ECO:0000256" key="6">
    <source>
        <dbReference type="ARBA" id="ARBA00023136"/>
    </source>
</evidence>
<evidence type="ECO:0000256" key="15">
    <source>
        <dbReference type="ARBA" id="ARBA00044899"/>
    </source>
</evidence>
<evidence type="ECO:0000256" key="14">
    <source>
        <dbReference type="ARBA" id="ARBA00044898"/>
    </source>
</evidence>
<comment type="catalytic activity">
    <reaction evidence="11">
        <text>L-alpha-aminoacyl-L-histidine(out) = L-alpha-aminoacyl-L-histidine(in)</text>
        <dbReference type="Rhea" id="RHEA:79375"/>
        <dbReference type="ChEBI" id="CHEBI:229967"/>
    </reaction>
</comment>
<feature type="transmembrane region" description="Helical" evidence="25">
    <location>
        <begin position="131"/>
        <end position="155"/>
    </location>
</feature>
<dbReference type="Proteomes" id="UP000003167">
    <property type="component" value="Unassembled WGS sequence"/>
</dbReference>
<comment type="catalytic activity">
    <reaction evidence="16">
        <text>L-lysyl-L-lysine(out) = L-lysyl-L-lysine(in)</text>
        <dbReference type="Rhea" id="RHEA:79403"/>
        <dbReference type="ChEBI" id="CHEBI:229956"/>
    </reaction>
</comment>
<dbReference type="GO" id="GO:0005765">
    <property type="term" value="C:lysosomal membrane"/>
    <property type="evidence" value="ECO:0007669"/>
    <property type="project" value="UniProtKB-SubCell"/>
</dbReference>
<dbReference type="STRING" id="999422.HMPREF9944_02476"/>
<evidence type="ECO:0000256" key="22">
    <source>
        <dbReference type="ARBA" id="ARBA00045018"/>
    </source>
</evidence>
<comment type="catalytic activity">
    <reaction evidence="12">
        <text>L-lysyl-L-alpha-amino acid(out) = L-lysyl-L-alpha-amino acid(in)</text>
        <dbReference type="Rhea" id="RHEA:79387"/>
        <dbReference type="ChEBI" id="CHEBI:229965"/>
    </reaction>
</comment>
<evidence type="ECO:0000256" key="4">
    <source>
        <dbReference type="ARBA" id="ARBA00022692"/>
    </source>
</evidence>
<reference evidence="27 28" key="1">
    <citation type="submission" date="2011-12" db="EMBL/GenBank/DDBJ databases">
        <title>The Genome Sequence of Prevotella maculosa OT 289.</title>
        <authorList>
            <consortium name="The Broad Institute Genome Sequencing Platform"/>
            <person name="Earl A."/>
            <person name="Ward D."/>
            <person name="Feldgarden M."/>
            <person name="Gevers D."/>
            <person name="Izard J."/>
            <person name="Blanton J.M."/>
            <person name="Mathney J."/>
            <person name="Tanner A.C."/>
            <person name="Dewhirst F.E."/>
            <person name="Young S.K."/>
            <person name="Zeng Q."/>
            <person name="Gargeya S."/>
            <person name="Fitzgerald M."/>
            <person name="Haas B."/>
            <person name="Abouelleil A."/>
            <person name="Alvarado L."/>
            <person name="Arachchi H.M."/>
            <person name="Berlin A."/>
            <person name="Chapman S.B."/>
            <person name="Gearin G."/>
            <person name="Goldberg J."/>
            <person name="Griggs A."/>
            <person name="Gujja S."/>
            <person name="Hansen M."/>
            <person name="Heiman D."/>
            <person name="Howarth C."/>
            <person name="Larimer J."/>
            <person name="Lui A."/>
            <person name="MacDonald P.J.P."/>
            <person name="McCowen C."/>
            <person name="Montmayeur A."/>
            <person name="Murphy C."/>
            <person name="Neiman D."/>
            <person name="Pearson M."/>
            <person name="Priest M."/>
            <person name="Roberts A."/>
            <person name="Saif S."/>
            <person name="Shea T."/>
            <person name="Sisk P."/>
            <person name="Stolte C."/>
            <person name="Sykes S."/>
            <person name="Wortman J."/>
            <person name="Nusbaum C."/>
            <person name="Birren B."/>
        </authorList>
    </citation>
    <scope>NUCLEOTIDE SEQUENCE [LARGE SCALE GENOMIC DNA]</scope>
    <source>
        <strain evidence="27 28">OT 289</strain>
    </source>
</reference>
<dbReference type="OrthoDB" id="1090232at2"/>
<feature type="transmembrane region" description="Helical" evidence="25">
    <location>
        <begin position="200"/>
        <end position="221"/>
    </location>
</feature>
<comment type="catalytic activity">
    <reaction evidence="13">
        <text>L-alpha-aminoacyl-L-lysine(out) = L-alpha-aminoacyl-L-lysine(in)</text>
        <dbReference type="Rhea" id="RHEA:79383"/>
        <dbReference type="ChEBI" id="CHEBI:229966"/>
    </reaction>
</comment>
<evidence type="ECO:0000256" key="23">
    <source>
        <dbReference type="ARBA" id="ARBA00045709"/>
    </source>
</evidence>
<dbReference type="PATRIC" id="fig|999422.3.peg.2591"/>
<protein>
    <recommendedName>
        <fullName evidence="21">Lysosomal dipeptide transporter MFSD1</fullName>
    </recommendedName>
    <alternativeName>
        <fullName evidence="22">Major facilitator superfamily domain-containing protein 1</fullName>
    </alternativeName>
</protein>
<feature type="domain" description="Major facilitator superfamily (MFS) profile" evidence="26">
    <location>
        <begin position="19"/>
        <end position="445"/>
    </location>
</feature>
<dbReference type="PANTHER" id="PTHR23512:SF3">
    <property type="entry name" value="MAJOR FACILITATOR SUPERFAMILY DOMAIN-CONTAINING PROTEIN 1"/>
    <property type="match status" value="1"/>
</dbReference>
<dbReference type="RefSeq" id="WP_008566608.1">
    <property type="nucleotide sequence ID" value="NZ_JH594513.1"/>
</dbReference>
<evidence type="ECO:0000256" key="3">
    <source>
        <dbReference type="ARBA" id="ARBA00022448"/>
    </source>
</evidence>
<comment type="subunit">
    <text evidence="24">Homodimer. Interacts with lysosomal protein GLMP (via lumenal domain); the interaction starts while both proteins are still in the endoplasmic reticulum and is required for stabilization of MFSD1 in lysosomes but has no direct effect on its targeting to lysosomes or transporter activity.</text>
</comment>
<proteinExistence type="inferred from homology"/>
<evidence type="ECO:0000256" key="16">
    <source>
        <dbReference type="ARBA" id="ARBA00044900"/>
    </source>
</evidence>
<feature type="transmembrane region" description="Helical" evidence="25">
    <location>
        <begin position="422"/>
        <end position="441"/>
    </location>
</feature>
<comment type="catalytic activity">
    <reaction evidence="14">
        <text>L-aspartyl-L-lysine(out) = L-aspartyl-L-lysine(in)</text>
        <dbReference type="Rhea" id="RHEA:79411"/>
        <dbReference type="ChEBI" id="CHEBI:229953"/>
    </reaction>
</comment>